<name>A0A2T7UCT9_9BURK</name>
<keyword evidence="2" id="KW-0812">Transmembrane</keyword>
<reference evidence="3" key="1">
    <citation type="submission" date="2017-04" db="EMBL/GenBank/DDBJ databases">
        <title>Unexpected and diverse lifestyles within the genus Limnohabitans.</title>
        <authorList>
            <person name="Kasalicky V."/>
            <person name="Mehrshad M."/>
            <person name="Andrei S.-A."/>
            <person name="Salcher M."/>
            <person name="Kratochvilova H."/>
            <person name="Simek K."/>
            <person name="Ghai R."/>
        </authorList>
    </citation>
    <scope>NUCLEOTIDE SEQUENCE [LARGE SCALE GENOMIC DNA]</scope>
    <source>
        <strain evidence="3">II-D5</strain>
    </source>
</reference>
<dbReference type="OrthoDB" id="8565731at2"/>
<dbReference type="EMBL" id="LFYT02000014">
    <property type="protein sequence ID" value="PVE42442.1"/>
    <property type="molecule type" value="Genomic_DNA"/>
</dbReference>
<evidence type="ECO:0000256" key="1">
    <source>
        <dbReference type="SAM" id="MobiDB-lite"/>
    </source>
</evidence>
<proteinExistence type="predicted"/>
<accession>A0A2T7UCT9</accession>
<dbReference type="AlphaFoldDB" id="A0A2T7UCT9"/>
<keyword evidence="4" id="KW-1185">Reference proteome</keyword>
<feature type="compositionally biased region" description="Polar residues" evidence="1">
    <location>
        <begin position="74"/>
        <end position="87"/>
    </location>
</feature>
<feature type="region of interest" description="Disordered" evidence="1">
    <location>
        <begin position="59"/>
        <end position="100"/>
    </location>
</feature>
<feature type="transmembrane region" description="Helical" evidence="2">
    <location>
        <begin position="30"/>
        <end position="50"/>
    </location>
</feature>
<keyword evidence="2" id="KW-1133">Transmembrane helix</keyword>
<dbReference type="Proteomes" id="UP000037507">
    <property type="component" value="Unassembled WGS sequence"/>
</dbReference>
<keyword evidence="2" id="KW-0472">Membrane</keyword>
<comment type="caution">
    <text evidence="3">The sequence shown here is derived from an EMBL/GenBank/DDBJ whole genome shotgun (WGS) entry which is preliminary data.</text>
</comment>
<evidence type="ECO:0000256" key="2">
    <source>
        <dbReference type="SAM" id="Phobius"/>
    </source>
</evidence>
<protein>
    <submittedName>
        <fullName evidence="3">Uncharacterized protein</fullName>
    </submittedName>
</protein>
<sequence length="100" mass="10789">MYLIVIAWLYVTLLMSLAEAFSTQGTVLGAIVTFLLYGLLPMSLVVYLGGTPLRRKEIRRKQLQDATPGEAAASSVQPDASGHSTGLPQEPTVPSVRKET</sequence>
<evidence type="ECO:0000313" key="4">
    <source>
        <dbReference type="Proteomes" id="UP000037507"/>
    </source>
</evidence>
<organism evidence="3 4">
    <name type="scientific">Limnohabitans planktonicus II-D5</name>
    <dbReference type="NCBI Taxonomy" id="1293045"/>
    <lineage>
        <taxon>Bacteria</taxon>
        <taxon>Pseudomonadati</taxon>
        <taxon>Pseudomonadota</taxon>
        <taxon>Betaproteobacteria</taxon>
        <taxon>Burkholderiales</taxon>
        <taxon>Comamonadaceae</taxon>
        <taxon>Limnohabitans</taxon>
    </lineage>
</organism>
<gene>
    <name evidence="3" type="ORF">H663_011995</name>
</gene>
<evidence type="ECO:0000313" key="3">
    <source>
        <dbReference type="EMBL" id="PVE42442.1"/>
    </source>
</evidence>